<evidence type="ECO:0000313" key="1">
    <source>
        <dbReference type="EMBL" id="EEF13791.1"/>
    </source>
</evidence>
<keyword evidence="2" id="KW-1185">Reference proteome</keyword>
<feature type="non-terminal residue" evidence="1">
    <location>
        <position position="1"/>
    </location>
</feature>
<sequence length="47" mass="5283">DARKINFRNELNSARLRAKHLCHASVNLCIGAPKINNQTITRILNLA</sequence>
<dbReference type="Proteomes" id="UP000003082">
    <property type="component" value="Unassembled WGS sequence"/>
</dbReference>
<organism evidence="1 2">
    <name type="scientific">Campylobacter rectus RM3267</name>
    <dbReference type="NCBI Taxonomy" id="553218"/>
    <lineage>
        <taxon>Bacteria</taxon>
        <taxon>Pseudomonadati</taxon>
        <taxon>Campylobacterota</taxon>
        <taxon>Epsilonproteobacteria</taxon>
        <taxon>Campylobacterales</taxon>
        <taxon>Campylobacteraceae</taxon>
        <taxon>Campylobacter</taxon>
    </lineage>
</organism>
<comment type="caution">
    <text evidence="1">The sequence shown here is derived from an EMBL/GenBank/DDBJ whole genome shotgun (WGS) entry which is preliminary data.</text>
</comment>
<name>B9D2B5_CAMRE</name>
<accession>B9D2B5</accession>
<evidence type="ECO:0000313" key="2">
    <source>
        <dbReference type="Proteomes" id="UP000003082"/>
    </source>
</evidence>
<dbReference type="AlphaFoldDB" id="B9D2B5"/>
<reference evidence="1 2" key="1">
    <citation type="submission" date="2008-08" db="EMBL/GenBank/DDBJ databases">
        <authorList>
            <person name="Madupu R."/>
            <person name="Durkin A.S."/>
            <person name="Torralba M."/>
            <person name="Methe B."/>
            <person name="Sutton G.G."/>
            <person name="Strausberg R.L."/>
            <person name="Nelson K.E."/>
        </authorList>
    </citation>
    <scope>NUCLEOTIDE SEQUENCE [LARGE SCALE GENOMIC DNA]</scope>
    <source>
        <strain evidence="1 2">RM3267</strain>
    </source>
</reference>
<protein>
    <submittedName>
        <fullName evidence="1">Uncharacterized protein</fullName>
    </submittedName>
</protein>
<proteinExistence type="predicted"/>
<gene>
    <name evidence="1" type="ORF">CAMRE0001_0340</name>
</gene>
<dbReference type="EMBL" id="ACFU01000013">
    <property type="protein sequence ID" value="EEF13791.1"/>
    <property type="molecule type" value="Genomic_DNA"/>
</dbReference>